<dbReference type="EMBL" id="ML119645">
    <property type="protein sequence ID" value="RPA88041.1"/>
    <property type="molecule type" value="Genomic_DNA"/>
</dbReference>
<dbReference type="AlphaFoldDB" id="A0A3N4IUU8"/>
<feature type="region of interest" description="Disordered" evidence="1">
    <location>
        <begin position="1"/>
        <end position="27"/>
    </location>
</feature>
<keyword evidence="3" id="KW-1185">Reference proteome</keyword>
<protein>
    <submittedName>
        <fullName evidence="2">Uncharacterized protein</fullName>
    </submittedName>
</protein>
<proteinExistence type="predicted"/>
<evidence type="ECO:0000313" key="3">
    <source>
        <dbReference type="Proteomes" id="UP000275078"/>
    </source>
</evidence>
<sequence>MAFTHDGNHCNVPSNMQSNGASRIEHGSRNNVMGPARLWLSPATDALAASNTALPTWWPLSIMTTFGPIDPITTSPLVYPHCALRETTHAHWLGLLHLVSSSGISGKCWRNRALNRCQRGYMPREKETTRGQVSFLPVPITTRCWTMELKQRLATAMKSPSSTCRGHTTMRRYRLLPEVNEAYRTEHLTQITPGRSECNREGYISRIQQLLVIVYATSIRKPFQPFRTPAKLNLDWVIPGRYMVAYCQSVL</sequence>
<evidence type="ECO:0000256" key="1">
    <source>
        <dbReference type="SAM" id="MobiDB-lite"/>
    </source>
</evidence>
<dbReference type="Proteomes" id="UP000275078">
    <property type="component" value="Unassembled WGS sequence"/>
</dbReference>
<organism evidence="2 3">
    <name type="scientific">Ascobolus immersus RN42</name>
    <dbReference type="NCBI Taxonomy" id="1160509"/>
    <lineage>
        <taxon>Eukaryota</taxon>
        <taxon>Fungi</taxon>
        <taxon>Dikarya</taxon>
        <taxon>Ascomycota</taxon>
        <taxon>Pezizomycotina</taxon>
        <taxon>Pezizomycetes</taxon>
        <taxon>Pezizales</taxon>
        <taxon>Ascobolaceae</taxon>
        <taxon>Ascobolus</taxon>
    </lineage>
</organism>
<feature type="compositionally biased region" description="Polar residues" evidence="1">
    <location>
        <begin position="11"/>
        <end position="21"/>
    </location>
</feature>
<accession>A0A3N4IUU8</accession>
<gene>
    <name evidence="2" type="ORF">BJ508DRAFT_300417</name>
</gene>
<evidence type="ECO:0000313" key="2">
    <source>
        <dbReference type="EMBL" id="RPA88041.1"/>
    </source>
</evidence>
<name>A0A3N4IUU8_ASCIM</name>
<reference evidence="2 3" key="1">
    <citation type="journal article" date="2018" name="Nat. Ecol. Evol.">
        <title>Pezizomycetes genomes reveal the molecular basis of ectomycorrhizal truffle lifestyle.</title>
        <authorList>
            <person name="Murat C."/>
            <person name="Payen T."/>
            <person name="Noel B."/>
            <person name="Kuo A."/>
            <person name="Morin E."/>
            <person name="Chen J."/>
            <person name="Kohler A."/>
            <person name="Krizsan K."/>
            <person name="Balestrini R."/>
            <person name="Da Silva C."/>
            <person name="Montanini B."/>
            <person name="Hainaut M."/>
            <person name="Levati E."/>
            <person name="Barry K.W."/>
            <person name="Belfiori B."/>
            <person name="Cichocki N."/>
            <person name="Clum A."/>
            <person name="Dockter R.B."/>
            <person name="Fauchery L."/>
            <person name="Guy J."/>
            <person name="Iotti M."/>
            <person name="Le Tacon F."/>
            <person name="Lindquist E.A."/>
            <person name="Lipzen A."/>
            <person name="Malagnac F."/>
            <person name="Mello A."/>
            <person name="Molinier V."/>
            <person name="Miyauchi S."/>
            <person name="Poulain J."/>
            <person name="Riccioni C."/>
            <person name="Rubini A."/>
            <person name="Sitrit Y."/>
            <person name="Splivallo R."/>
            <person name="Traeger S."/>
            <person name="Wang M."/>
            <person name="Zifcakova L."/>
            <person name="Wipf D."/>
            <person name="Zambonelli A."/>
            <person name="Paolocci F."/>
            <person name="Nowrousian M."/>
            <person name="Ottonello S."/>
            <person name="Baldrian P."/>
            <person name="Spatafora J.W."/>
            <person name="Henrissat B."/>
            <person name="Nagy L.G."/>
            <person name="Aury J.M."/>
            <person name="Wincker P."/>
            <person name="Grigoriev I.V."/>
            <person name="Bonfante P."/>
            <person name="Martin F.M."/>
        </authorList>
    </citation>
    <scope>NUCLEOTIDE SEQUENCE [LARGE SCALE GENOMIC DNA]</scope>
    <source>
        <strain evidence="2 3">RN42</strain>
    </source>
</reference>